<dbReference type="Proteomes" id="UP000682733">
    <property type="component" value="Unassembled WGS sequence"/>
</dbReference>
<evidence type="ECO:0000313" key="3">
    <source>
        <dbReference type="Proteomes" id="UP000682733"/>
    </source>
</evidence>
<comment type="caution">
    <text evidence="2">The sequence shown here is derived from an EMBL/GenBank/DDBJ whole genome shotgun (WGS) entry which is preliminary data.</text>
</comment>
<dbReference type="EMBL" id="CAJOBA010003317">
    <property type="protein sequence ID" value="CAF3677755.1"/>
    <property type="molecule type" value="Genomic_DNA"/>
</dbReference>
<evidence type="ECO:0000313" key="2">
    <source>
        <dbReference type="EMBL" id="CAF3677755.1"/>
    </source>
</evidence>
<evidence type="ECO:0000313" key="1">
    <source>
        <dbReference type="EMBL" id="CAF0896356.1"/>
    </source>
</evidence>
<dbReference type="Proteomes" id="UP000677228">
    <property type="component" value="Unassembled WGS sequence"/>
</dbReference>
<accession>A0A8S2HR67</accession>
<dbReference type="EMBL" id="CAJNOK010003316">
    <property type="protein sequence ID" value="CAF0896356.1"/>
    <property type="molecule type" value="Genomic_DNA"/>
</dbReference>
<dbReference type="InterPro" id="IPR036691">
    <property type="entry name" value="Endo/exonu/phosph_ase_sf"/>
</dbReference>
<gene>
    <name evidence="1" type="ORF">OVA965_LOCUS9391</name>
    <name evidence="2" type="ORF">TMI583_LOCUS9387</name>
</gene>
<protein>
    <submittedName>
        <fullName evidence="2">Uncharacterized protein</fullName>
    </submittedName>
</protein>
<proteinExistence type="predicted"/>
<reference evidence="2" key="1">
    <citation type="submission" date="2021-02" db="EMBL/GenBank/DDBJ databases">
        <authorList>
            <person name="Nowell W R."/>
        </authorList>
    </citation>
    <scope>NUCLEOTIDE SEQUENCE</scope>
</reference>
<sequence length="119" mass="13684">MKDPMTSSAIDHNNSQLNILSANARKRILFSTELLNSFVNQRSYDFLIVSEYHDDAATAIKNDHWCMTKRCAKGQGDLNARHQHWGDHVNKTVSKKLYEKIIEYDLEIPNEFGVPLYGT</sequence>
<dbReference type="SUPFAM" id="SSF56219">
    <property type="entry name" value="DNase I-like"/>
    <property type="match status" value="1"/>
</dbReference>
<dbReference type="AlphaFoldDB" id="A0A8S2HR67"/>
<name>A0A8S2HR67_9BILA</name>
<organism evidence="2 3">
    <name type="scientific">Didymodactylos carnosus</name>
    <dbReference type="NCBI Taxonomy" id="1234261"/>
    <lineage>
        <taxon>Eukaryota</taxon>
        <taxon>Metazoa</taxon>
        <taxon>Spiralia</taxon>
        <taxon>Gnathifera</taxon>
        <taxon>Rotifera</taxon>
        <taxon>Eurotatoria</taxon>
        <taxon>Bdelloidea</taxon>
        <taxon>Philodinida</taxon>
        <taxon>Philodinidae</taxon>
        <taxon>Didymodactylos</taxon>
    </lineage>
</organism>